<dbReference type="InterPro" id="IPR023393">
    <property type="entry name" value="START-like_dom_sf"/>
</dbReference>
<dbReference type="Proteomes" id="UP000681720">
    <property type="component" value="Unassembled WGS sequence"/>
</dbReference>
<proteinExistence type="predicted"/>
<feature type="domain" description="START" evidence="1">
    <location>
        <begin position="12"/>
        <end position="49"/>
    </location>
</feature>
<sequence length="51" mass="5579">AIGSFNSTQNSQQREACVLVCTSIEHPNARCPPKLVRAVTLASRYLIQSYG</sequence>
<organism evidence="2 3">
    <name type="scientific">Rotaria magnacalcarata</name>
    <dbReference type="NCBI Taxonomy" id="392030"/>
    <lineage>
        <taxon>Eukaryota</taxon>
        <taxon>Metazoa</taxon>
        <taxon>Spiralia</taxon>
        <taxon>Gnathifera</taxon>
        <taxon>Rotifera</taxon>
        <taxon>Eurotatoria</taxon>
        <taxon>Bdelloidea</taxon>
        <taxon>Philodinida</taxon>
        <taxon>Philodinidae</taxon>
        <taxon>Rotaria</taxon>
    </lineage>
</organism>
<dbReference type="Pfam" id="PF01852">
    <property type="entry name" value="START"/>
    <property type="match status" value="1"/>
</dbReference>
<dbReference type="EMBL" id="CAJOBJ010173457">
    <property type="protein sequence ID" value="CAF4891680.1"/>
    <property type="molecule type" value="Genomic_DNA"/>
</dbReference>
<name>A0A8S3C5C7_9BILA</name>
<dbReference type="InterPro" id="IPR002913">
    <property type="entry name" value="START_lipid-bd_dom"/>
</dbReference>
<gene>
    <name evidence="2" type="ORF">GIL414_LOCUS51368</name>
</gene>
<reference evidence="2" key="1">
    <citation type="submission" date="2021-02" db="EMBL/GenBank/DDBJ databases">
        <authorList>
            <person name="Nowell W R."/>
        </authorList>
    </citation>
    <scope>NUCLEOTIDE SEQUENCE</scope>
</reference>
<dbReference type="AlphaFoldDB" id="A0A8S3C5C7"/>
<dbReference type="SUPFAM" id="SSF55961">
    <property type="entry name" value="Bet v1-like"/>
    <property type="match status" value="1"/>
</dbReference>
<evidence type="ECO:0000259" key="1">
    <source>
        <dbReference type="Pfam" id="PF01852"/>
    </source>
</evidence>
<comment type="caution">
    <text evidence="2">The sequence shown here is derived from an EMBL/GenBank/DDBJ whole genome shotgun (WGS) entry which is preliminary data.</text>
</comment>
<dbReference type="Gene3D" id="3.30.530.20">
    <property type="match status" value="1"/>
</dbReference>
<feature type="non-terminal residue" evidence="2">
    <location>
        <position position="1"/>
    </location>
</feature>
<evidence type="ECO:0000313" key="3">
    <source>
        <dbReference type="Proteomes" id="UP000681720"/>
    </source>
</evidence>
<protein>
    <recommendedName>
        <fullName evidence="1">START domain-containing protein</fullName>
    </recommendedName>
</protein>
<accession>A0A8S3C5C7</accession>
<evidence type="ECO:0000313" key="2">
    <source>
        <dbReference type="EMBL" id="CAF4891680.1"/>
    </source>
</evidence>
<dbReference type="GO" id="GO:0008289">
    <property type="term" value="F:lipid binding"/>
    <property type="evidence" value="ECO:0007669"/>
    <property type="project" value="InterPro"/>
</dbReference>